<dbReference type="Pfam" id="PF00512">
    <property type="entry name" value="HisKA"/>
    <property type="match status" value="1"/>
</dbReference>
<feature type="domain" description="Histidine kinase" evidence="5">
    <location>
        <begin position="412"/>
        <end position="629"/>
    </location>
</feature>
<dbReference type="InterPro" id="IPR001789">
    <property type="entry name" value="Sig_transdc_resp-reg_receiver"/>
</dbReference>
<evidence type="ECO:0000259" key="8">
    <source>
        <dbReference type="PROSITE" id="PS50113"/>
    </source>
</evidence>
<proteinExistence type="predicted"/>
<dbReference type="InterPro" id="IPR036097">
    <property type="entry name" value="HisK_dim/P_sf"/>
</dbReference>
<dbReference type="InterPro" id="IPR036890">
    <property type="entry name" value="HATPase_C_sf"/>
</dbReference>
<dbReference type="SUPFAM" id="SSF52172">
    <property type="entry name" value="CheY-like"/>
    <property type="match status" value="2"/>
</dbReference>
<name>A0AAU8LQ14_9BACT</name>
<dbReference type="SMART" id="SM00448">
    <property type="entry name" value="REC"/>
    <property type="match status" value="2"/>
</dbReference>
<evidence type="ECO:0000256" key="4">
    <source>
        <dbReference type="PROSITE-ProRule" id="PRU00169"/>
    </source>
</evidence>
<protein>
    <recommendedName>
        <fullName evidence="2">histidine kinase</fullName>
        <ecNumber evidence="2">2.7.13.3</ecNumber>
    </recommendedName>
</protein>
<dbReference type="InterPro" id="IPR004358">
    <property type="entry name" value="Sig_transdc_His_kin-like_C"/>
</dbReference>
<reference evidence="9" key="2">
    <citation type="submission" date="2024-06" db="EMBL/GenBank/DDBJ databases">
        <authorList>
            <person name="Plum-Jensen L.E."/>
            <person name="Schramm A."/>
            <person name="Marshall I.P.G."/>
        </authorList>
    </citation>
    <scope>NUCLEOTIDE SEQUENCE</scope>
    <source>
        <strain evidence="9">Rat1</strain>
    </source>
</reference>
<dbReference type="InterPro" id="IPR003594">
    <property type="entry name" value="HATPase_dom"/>
</dbReference>
<keyword evidence="3 4" id="KW-0597">Phosphoprotein</keyword>
<accession>A0AAU8LQ14</accession>
<dbReference type="Pfam" id="PF02518">
    <property type="entry name" value="HATPase_c"/>
    <property type="match status" value="1"/>
</dbReference>
<feature type="domain" description="PAS" evidence="7">
    <location>
        <begin position="269"/>
        <end position="342"/>
    </location>
</feature>
<feature type="domain" description="Response regulatory" evidence="6">
    <location>
        <begin position="649"/>
        <end position="769"/>
    </location>
</feature>
<dbReference type="Gene3D" id="3.40.50.2300">
    <property type="match status" value="2"/>
</dbReference>
<gene>
    <name evidence="9" type="ORF">Q3M24_12840</name>
</gene>
<feature type="domain" description="Response regulatory" evidence="6">
    <location>
        <begin position="8"/>
        <end position="124"/>
    </location>
</feature>
<feature type="domain" description="PAC" evidence="8">
    <location>
        <begin position="347"/>
        <end position="399"/>
    </location>
</feature>
<dbReference type="InterPro" id="IPR035965">
    <property type="entry name" value="PAS-like_dom_sf"/>
</dbReference>
<dbReference type="PRINTS" id="PR00344">
    <property type="entry name" value="BCTRLSENSOR"/>
</dbReference>
<dbReference type="NCBIfam" id="TIGR00229">
    <property type="entry name" value="sensory_box"/>
    <property type="match status" value="2"/>
</dbReference>
<dbReference type="SUPFAM" id="SSF55785">
    <property type="entry name" value="PYP-like sensor domain (PAS domain)"/>
    <property type="match status" value="2"/>
</dbReference>
<dbReference type="Gene3D" id="3.30.450.20">
    <property type="entry name" value="PAS domain"/>
    <property type="match status" value="2"/>
</dbReference>
<evidence type="ECO:0000259" key="7">
    <source>
        <dbReference type="PROSITE" id="PS50112"/>
    </source>
</evidence>
<dbReference type="SMART" id="SM00388">
    <property type="entry name" value="HisKA"/>
    <property type="match status" value="1"/>
</dbReference>
<dbReference type="PROSITE" id="PS50109">
    <property type="entry name" value="HIS_KIN"/>
    <property type="match status" value="1"/>
</dbReference>
<feature type="domain" description="PAC" evidence="8">
    <location>
        <begin position="216"/>
        <end position="268"/>
    </location>
</feature>
<dbReference type="CDD" id="cd00082">
    <property type="entry name" value="HisKA"/>
    <property type="match status" value="1"/>
</dbReference>
<dbReference type="EMBL" id="CP159373">
    <property type="protein sequence ID" value="XCN71202.1"/>
    <property type="molecule type" value="Genomic_DNA"/>
</dbReference>
<evidence type="ECO:0000256" key="2">
    <source>
        <dbReference type="ARBA" id="ARBA00012438"/>
    </source>
</evidence>
<evidence type="ECO:0000313" key="9">
    <source>
        <dbReference type="EMBL" id="XCN71202.1"/>
    </source>
</evidence>
<dbReference type="InterPro" id="IPR005467">
    <property type="entry name" value="His_kinase_dom"/>
</dbReference>
<dbReference type="SUPFAM" id="SSF55874">
    <property type="entry name" value="ATPase domain of HSP90 chaperone/DNA topoisomerase II/histidine kinase"/>
    <property type="match status" value="1"/>
</dbReference>
<evidence type="ECO:0000259" key="5">
    <source>
        <dbReference type="PROSITE" id="PS50109"/>
    </source>
</evidence>
<dbReference type="InterPro" id="IPR011006">
    <property type="entry name" value="CheY-like_superfamily"/>
</dbReference>
<dbReference type="Pfam" id="PF13426">
    <property type="entry name" value="PAS_9"/>
    <property type="match status" value="1"/>
</dbReference>
<dbReference type="PANTHER" id="PTHR43065">
    <property type="entry name" value="SENSOR HISTIDINE KINASE"/>
    <property type="match status" value="1"/>
</dbReference>
<dbReference type="EC" id="2.7.13.3" evidence="2"/>
<dbReference type="InterPro" id="IPR000014">
    <property type="entry name" value="PAS"/>
</dbReference>
<evidence type="ECO:0000256" key="3">
    <source>
        <dbReference type="ARBA" id="ARBA00022553"/>
    </source>
</evidence>
<feature type="modified residue" description="4-aspartylphosphate" evidence="4">
    <location>
        <position position="57"/>
    </location>
</feature>
<dbReference type="CDD" id="cd19920">
    <property type="entry name" value="REC_PA4781-like"/>
    <property type="match status" value="1"/>
</dbReference>
<dbReference type="SUPFAM" id="SSF47384">
    <property type="entry name" value="Homodimeric domain of signal transducing histidine kinase"/>
    <property type="match status" value="1"/>
</dbReference>
<dbReference type="KEGG" id="eaj:Q3M24_12840"/>
<dbReference type="Pfam" id="PF08448">
    <property type="entry name" value="PAS_4"/>
    <property type="match status" value="1"/>
</dbReference>
<feature type="domain" description="PAS" evidence="7">
    <location>
        <begin position="143"/>
        <end position="188"/>
    </location>
</feature>
<evidence type="ECO:0000259" key="6">
    <source>
        <dbReference type="PROSITE" id="PS50110"/>
    </source>
</evidence>
<reference evidence="9" key="1">
    <citation type="journal article" date="2024" name="Syst. Appl. Microbiol.">
        <title>First single-strain enrichments of Electrothrix cable bacteria, description of E. aestuarii sp. nov. and E. rattekaaiensis sp. nov., and proposal of a cable bacteria taxonomy following the rules of the SeqCode.</title>
        <authorList>
            <person name="Plum-Jensen L.E."/>
            <person name="Schramm A."/>
            <person name="Marshall I.P.G."/>
        </authorList>
    </citation>
    <scope>NUCLEOTIDE SEQUENCE</scope>
    <source>
        <strain evidence="9">Rat1</strain>
    </source>
</reference>
<dbReference type="PANTHER" id="PTHR43065:SF42">
    <property type="entry name" value="TWO-COMPONENT SENSOR PPRA"/>
    <property type="match status" value="1"/>
</dbReference>
<dbReference type="SMART" id="SM00387">
    <property type="entry name" value="HATPase_c"/>
    <property type="match status" value="1"/>
</dbReference>
<dbReference type="InterPro" id="IPR003661">
    <property type="entry name" value="HisK_dim/P_dom"/>
</dbReference>
<dbReference type="Gene3D" id="1.10.287.130">
    <property type="match status" value="1"/>
</dbReference>
<sequence length="769" mass="84386">MNQQKKDIILIVDDQPINLKILLSFLQEQDFELRVLQSGVQALALLQETIPDIILLDVMMPELDGFETCRRIKADERLVDIPVIFMTALDTVEDKVTGFKAGGVDYITKPFQQTEVLIRINTHINLRKKALKLKETQEELLLQKNKLEALINSIPDPIYIKDVENKYIGCNRAFEEVAGKPEEDLIGKGDHAVLSQGVAAAFQEKDQEMLTSREARRTEELIIAPNGAPLFFDIRKTPYIGPDGNLLGLIGICRNINALKMAQQEAEEERERLSVTLQSIGDGVITTDVHGEIVFINRAAEQLIGWENIDAVGKSSEEIFRIFDEKTGKKSSSPVERILRAGKRLALSRDAVLECKSGEKISIADSGAPIRDRNNQVVGVVIIFRDITQEKKMEQERVKIRKLESVGVLAGGIAHDFNNLLSAILGNIELASTGITGDSKISALLADAQKATERATKLTYQLLTFSKGGEPIKEKTSLPDLVSESANFVLHGSLVSCEFSFAEDLWMIHADSGQISQVIQNIILNAKDAMPNGGRIIVKCTNVKDLASGLLLRRPKGNFVQITIRDTGAGIPSDIMDSIFDPYFTTKKEGNGLGLAICHSIIKKHGGHITVHSEPQQGTIFSIYLPAFPLTDNAATEPQAQEVAVSSTKIMVMDDDLMLRTLAQSQLSALGHDAVLVKDGAEAITTYQEMQDSERPVDLVILDLTIPGGMGGKETAQKLLQVDPEAKLIVASGYSNDPVMAGYKEYGFRAAVAKPFTLKELRKAIAAAL</sequence>
<evidence type="ECO:0000256" key="1">
    <source>
        <dbReference type="ARBA" id="ARBA00000085"/>
    </source>
</evidence>
<dbReference type="CDD" id="cd00130">
    <property type="entry name" value="PAS"/>
    <property type="match status" value="2"/>
</dbReference>
<dbReference type="Pfam" id="PF00072">
    <property type="entry name" value="Response_reg"/>
    <property type="match status" value="2"/>
</dbReference>
<dbReference type="GO" id="GO:0000155">
    <property type="term" value="F:phosphorelay sensor kinase activity"/>
    <property type="evidence" value="ECO:0007669"/>
    <property type="project" value="InterPro"/>
</dbReference>
<dbReference type="AlphaFoldDB" id="A0AAU8LQ14"/>
<organism evidence="9">
    <name type="scientific">Candidatus Electrothrix aestuarii</name>
    <dbReference type="NCBI Taxonomy" id="3062594"/>
    <lineage>
        <taxon>Bacteria</taxon>
        <taxon>Pseudomonadati</taxon>
        <taxon>Thermodesulfobacteriota</taxon>
        <taxon>Desulfobulbia</taxon>
        <taxon>Desulfobulbales</taxon>
        <taxon>Desulfobulbaceae</taxon>
        <taxon>Candidatus Electrothrix</taxon>
    </lineage>
</organism>
<dbReference type="CDD" id="cd17546">
    <property type="entry name" value="REC_hyHK_CKI1_RcsC-like"/>
    <property type="match status" value="1"/>
</dbReference>
<dbReference type="PROSITE" id="PS50110">
    <property type="entry name" value="RESPONSE_REGULATORY"/>
    <property type="match status" value="2"/>
</dbReference>
<dbReference type="InterPro" id="IPR000700">
    <property type="entry name" value="PAS-assoc_C"/>
</dbReference>
<dbReference type="PROSITE" id="PS50112">
    <property type="entry name" value="PAS"/>
    <property type="match status" value="2"/>
</dbReference>
<dbReference type="Gene3D" id="3.30.565.10">
    <property type="entry name" value="Histidine kinase-like ATPase, C-terminal domain"/>
    <property type="match status" value="1"/>
</dbReference>
<dbReference type="InterPro" id="IPR013656">
    <property type="entry name" value="PAS_4"/>
</dbReference>
<dbReference type="PROSITE" id="PS50113">
    <property type="entry name" value="PAC"/>
    <property type="match status" value="2"/>
</dbReference>
<dbReference type="SMART" id="SM00086">
    <property type="entry name" value="PAC"/>
    <property type="match status" value="2"/>
</dbReference>
<dbReference type="InterPro" id="IPR001610">
    <property type="entry name" value="PAC"/>
</dbReference>
<comment type="catalytic activity">
    <reaction evidence="1">
        <text>ATP + protein L-histidine = ADP + protein N-phospho-L-histidine.</text>
        <dbReference type="EC" id="2.7.13.3"/>
    </reaction>
</comment>
<feature type="modified residue" description="4-aspartylphosphate" evidence="4">
    <location>
        <position position="703"/>
    </location>
</feature>
<dbReference type="SMART" id="SM00091">
    <property type="entry name" value="PAS"/>
    <property type="match status" value="2"/>
</dbReference>